<evidence type="ECO:0000313" key="1">
    <source>
        <dbReference type="EMBL" id="MBZ6076951.1"/>
    </source>
</evidence>
<protein>
    <submittedName>
        <fullName evidence="1">DUF5076 domain-containing protein</fullName>
    </submittedName>
</protein>
<gene>
    <name evidence="1" type="ORF">K9B37_11750</name>
</gene>
<dbReference type="Gene3D" id="3.30.2370.10">
    <property type="entry name" value="putative pyruvate dehydrogenase"/>
    <property type="match status" value="1"/>
</dbReference>
<reference evidence="1 2" key="1">
    <citation type="submission" date="2021-09" db="EMBL/GenBank/DDBJ databases">
        <title>The complete genome sequence of a new microorganism.</title>
        <authorList>
            <person name="Zi Z."/>
        </authorList>
    </citation>
    <scope>NUCLEOTIDE SEQUENCE [LARGE SCALE GENOMIC DNA]</scope>
    <source>
        <strain evidence="1 2">WGZ8</strain>
    </source>
</reference>
<dbReference type="Pfam" id="PF16826">
    <property type="entry name" value="DUF5076"/>
    <property type="match status" value="1"/>
</dbReference>
<dbReference type="Proteomes" id="UP000704176">
    <property type="component" value="Unassembled WGS sequence"/>
</dbReference>
<proteinExistence type="predicted"/>
<comment type="caution">
    <text evidence="1">The sequence shown here is derived from an EMBL/GenBank/DDBJ whole genome shotgun (WGS) entry which is preliminary data.</text>
</comment>
<sequence length="98" mass="10660">MTDKKFEALNVPPDALEKGGIEILRASVSEGAVSIALRRAFDDPFTWGVLLVDLARHAARIYAMETELSEEEAFQEIVTGIQAELDDPSDPGSTQALN</sequence>
<organism evidence="1 2">
    <name type="scientific">Microvirga puerhi</name>
    <dbReference type="NCBI Taxonomy" id="2876078"/>
    <lineage>
        <taxon>Bacteria</taxon>
        <taxon>Pseudomonadati</taxon>
        <taxon>Pseudomonadota</taxon>
        <taxon>Alphaproteobacteria</taxon>
        <taxon>Hyphomicrobiales</taxon>
        <taxon>Methylobacteriaceae</taxon>
        <taxon>Microvirga</taxon>
    </lineage>
</organism>
<name>A0ABS7VPA5_9HYPH</name>
<dbReference type="RefSeq" id="WP_224313265.1">
    <property type="nucleotide sequence ID" value="NZ_JAIRBM010000007.1"/>
</dbReference>
<dbReference type="EMBL" id="JAIRBM010000007">
    <property type="protein sequence ID" value="MBZ6076951.1"/>
    <property type="molecule type" value="Genomic_DNA"/>
</dbReference>
<accession>A0ABS7VPA5</accession>
<evidence type="ECO:0000313" key="2">
    <source>
        <dbReference type="Proteomes" id="UP000704176"/>
    </source>
</evidence>
<dbReference type="InterPro" id="IPR031796">
    <property type="entry name" value="DUF5076"/>
</dbReference>
<keyword evidence="2" id="KW-1185">Reference proteome</keyword>